<dbReference type="PROSITE" id="PS01071">
    <property type="entry name" value="GRPE"/>
    <property type="match status" value="1"/>
</dbReference>
<name>B3EE32_CHLL2</name>
<dbReference type="PRINTS" id="PR00773">
    <property type="entry name" value="GRPEPROTEIN"/>
</dbReference>
<reference evidence="15 16" key="1">
    <citation type="submission" date="2008-05" db="EMBL/GenBank/DDBJ databases">
        <title>Complete sequence of Chlorobium limicola DSM 245.</title>
        <authorList>
            <consortium name="US DOE Joint Genome Institute"/>
            <person name="Lucas S."/>
            <person name="Copeland A."/>
            <person name="Lapidus A."/>
            <person name="Glavina del Rio T."/>
            <person name="Dalin E."/>
            <person name="Tice H."/>
            <person name="Bruce D."/>
            <person name="Goodwin L."/>
            <person name="Pitluck S."/>
            <person name="Schmutz J."/>
            <person name="Larimer F."/>
            <person name="Land M."/>
            <person name="Hauser L."/>
            <person name="Kyrpides N."/>
            <person name="Ovchinnikova G."/>
            <person name="Zhao F."/>
            <person name="Li T."/>
            <person name="Liu Z."/>
            <person name="Overmann J."/>
            <person name="Bryant D.A."/>
            <person name="Richardson P."/>
        </authorList>
    </citation>
    <scope>NUCLEOTIDE SEQUENCE [LARGE SCALE GENOMIC DNA]</scope>
    <source>
        <strain evidence="16">DSM 245 / NBRC 103803 / 6330</strain>
    </source>
</reference>
<dbReference type="RefSeq" id="WP_012466607.1">
    <property type="nucleotide sequence ID" value="NC_010803.1"/>
</dbReference>
<dbReference type="HAMAP" id="MF_01151">
    <property type="entry name" value="GrpE"/>
    <property type="match status" value="1"/>
</dbReference>
<dbReference type="STRING" id="290315.Clim_1692"/>
<dbReference type="Proteomes" id="UP000008841">
    <property type="component" value="Chromosome"/>
</dbReference>
<dbReference type="CDD" id="cd00446">
    <property type="entry name" value="GrpE"/>
    <property type="match status" value="1"/>
</dbReference>
<dbReference type="SUPFAM" id="SSF58014">
    <property type="entry name" value="Coiled-coil domain of nucleotide exchange factor GrpE"/>
    <property type="match status" value="1"/>
</dbReference>
<dbReference type="eggNOG" id="COG0576">
    <property type="taxonomic scope" value="Bacteria"/>
</dbReference>
<dbReference type="AlphaFoldDB" id="B3EE32"/>
<dbReference type="InterPro" id="IPR000740">
    <property type="entry name" value="GrpE"/>
</dbReference>
<evidence type="ECO:0000256" key="5">
    <source>
        <dbReference type="ARBA" id="ARBA00023016"/>
    </source>
</evidence>
<dbReference type="Gene3D" id="2.30.22.10">
    <property type="entry name" value="Head domain of nucleotide exchange factor GrpE"/>
    <property type="match status" value="1"/>
</dbReference>
<feature type="region of interest" description="Disordered" evidence="14">
    <location>
        <begin position="1"/>
        <end position="45"/>
    </location>
</feature>
<accession>B3EE32</accession>
<evidence type="ECO:0000256" key="6">
    <source>
        <dbReference type="ARBA" id="ARBA00023186"/>
    </source>
</evidence>
<evidence type="ECO:0000256" key="10">
    <source>
        <dbReference type="HAMAP-Rule" id="MF_01151"/>
    </source>
</evidence>
<evidence type="ECO:0000256" key="9">
    <source>
        <dbReference type="ARBA" id="ARBA00076414"/>
    </source>
</evidence>
<comment type="function">
    <text evidence="7 10 11">Participates actively in the response to hyperosmotic and heat shock by preventing the aggregation of stress-denatured proteins, in association with DnaK and GrpE. It is the nucleotide exchange factor for DnaK and may function as a thermosensor. Unfolded proteins bind initially to DnaJ; upon interaction with the DnaJ-bound protein, DnaK hydrolyzes its bound ATP, resulting in the formation of a stable complex. GrpE releases ADP from DnaK; ATP binding to DnaK triggers the release of the substrate protein, thus completing the reaction cycle. Several rounds of ATP-dependent interactions between DnaJ, DnaK and GrpE are required for fully efficient folding.</text>
</comment>
<feature type="coiled-coil region" evidence="13">
    <location>
        <begin position="46"/>
        <end position="91"/>
    </location>
</feature>
<evidence type="ECO:0000256" key="11">
    <source>
        <dbReference type="RuleBase" id="RU000639"/>
    </source>
</evidence>
<dbReference type="PANTHER" id="PTHR21237">
    <property type="entry name" value="GRPE PROTEIN"/>
    <property type="match status" value="1"/>
</dbReference>
<dbReference type="GO" id="GO:0051082">
    <property type="term" value="F:unfolded protein binding"/>
    <property type="evidence" value="ECO:0007669"/>
    <property type="project" value="TreeGrafter"/>
</dbReference>
<evidence type="ECO:0000313" key="15">
    <source>
        <dbReference type="EMBL" id="ACD90734.1"/>
    </source>
</evidence>
<organism evidence="15 16">
    <name type="scientific">Chlorobium limicola (strain DSM 245 / NBRC 103803 / 6330)</name>
    <dbReference type="NCBI Taxonomy" id="290315"/>
    <lineage>
        <taxon>Bacteria</taxon>
        <taxon>Pseudomonadati</taxon>
        <taxon>Chlorobiota</taxon>
        <taxon>Chlorobiia</taxon>
        <taxon>Chlorobiales</taxon>
        <taxon>Chlorobiaceae</taxon>
        <taxon>Chlorobium/Pelodictyon group</taxon>
        <taxon>Chlorobium</taxon>
    </lineage>
</organism>
<keyword evidence="5 10" id="KW-0346">Stress response</keyword>
<comment type="similarity">
    <text evidence="2 10 12">Belongs to the GrpE family.</text>
</comment>
<dbReference type="GO" id="GO:0042803">
    <property type="term" value="F:protein homodimerization activity"/>
    <property type="evidence" value="ECO:0007669"/>
    <property type="project" value="InterPro"/>
</dbReference>
<dbReference type="PANTHER" id="PTHR21237:SF23">
    <property type="entry name" value="GRPE PROTEIN HOMOLOG, MITOCHONDRIAL"/>
    <property type="match status" value="1"/>
</dbReference>
<dbReference type="GO" id="GO:0000774">
    <property type="term" value="F:adenyl-nucleotide exchange factor activity"/>
    <property type="evidence" value="ECO:0007669"/>
    <property type="project" value="InterPro"/>
</dbReference>
<dbReference type="GO" id="GO:0051087">
    <property type="term" value="F:protein-folding chaperone binding"/>
    <property type="evidence" value="ECO:0007669"/>
    <property type="project" value="InterPro"/>
</dbReference>
<dbReference type="Pfam" id="PF01025">
    <property type="entry name" value="GrpE"/>
    <property type="match status" value="1"/>
</dbReference>
<sequence length="209" mass="23474">MFMRKKVSADMDVHAENSTEPVVSGSVSSALPEDACAPEAGSGQEAGQYEVKIAELEAELAKQREQLDKFRDELLRRAADFENFRKQKERESMLAGTRALETTIRELLPLMDDVKRVLQNAPRILEITAEAKPYVDGVELLKRNFDNWLAGKGVTEIKSLGTKLDVHYHEAISMIEVPDVESETIVEEYQTGYQLGDRVIRHARVIVAS</sequence>
<feature type="compositionally biased region" description="Polar residues" evidence="14">
    <location>
        <begin position="18"/>
        <end position="29"/>
    </location>
</feature>
<dbReference type="KEGG" id="cli:Clim_1692"/>
<dbReference type="EMBL" id="CP001097">
    <property type="protein sequence ID" value="ACD90734.1"/>
    <property type="molecule type" value="Genomic_DNA"/>
</dbReference>
<evidence type="ECO:0000256" key="2">
    <source>
        <dbReference type="ARBA" id="ARBA00009054"/>
    </source>
</evidence>
<keyword evidence="6 10" id="KW-0143">Chaperone</keyword>
<dbReference type="InterPro" id="IPR013805">
    <property type="entry name" value="GrpE_CC"/>
</dbReference>
<keyword evidence="13" id="KW-0175">Coiled coil</keyword>
<evidence type="ECO:0000256" key="7">
    <source>
        <dbReference type="ARBA" id="ARBA00053401"/>
    </source>
</evidence>
<dbReference type="InterPro" id="IPR009012">
    <property type="entry name" value="GrpE_head"/>
</dbReference>
<comment type="subunit">
    <text evidence="3 10">Homodimer.</text>
</comment>
<dbReference type="FunFam" id="2.30.22.10:FF:000001">
    <property type="entry name" value="Protein GrpE"/>
    <property type="match status" value="1"/>
</dbReference>
<evidence type="ECO:0000256" key="8">
    <source>
        <dbReference type="ARBA" id="ARBA00072274"/>
    </source>
</evidence>
<proteinExistence type="inferred from homology"/>
<dbReference type="GO" id="GO:0006457">
    <property type="term" value="P:protein folding"/>
    <property type="evidence" value="ECO:0007669"/>
    <property type="project" value="InterPro"/>
</dbReference>
<dbReference type="GO" id="GO:0005737">
    <property type="term" value="C:cytoplasm"/>
    <property type="evidence" value="ECO:0007669"/>
    <property type="project" value="UniProtKB-SubCell"/>
</dbReference>
<keyword evidence="4 10" id="KW-0963">Cytoplasm</keyword>
<evidence type="ECO:0000256" key="3">
    <source>
        <dbReference type="ARBA" id="ARBA00011738"/>
    </source>
</evidence>
<evidence type="ECO:0000313" key="16">
    <source>
        <dbReference type="Proteomes" id="UP000008841"/>
    </source>
</evidence>
<evidence type="ECO:0000256" key="1">
    <source>
        <dbReference type="ARBA" id="ARBA00004496"/>
    </source>
</evidence>
<evidence type="ECO:0000256" key="12">
    <source>
        <dbReference type="RuleBase" id="RU004478"/>
    </source>
</evidence>
<feature type="compositionally biased region" description="Basic and acidic residues" evidence="14">
    <location>
        <begin position="7"/>
        <end position="17"/>
    </location>
</feature>
<dbReference type="SUPFAM" id="SSF51064">
    <property type="entry name" value="Head domain of nucleotide exchange factor GrpE"/>
    <property type="match status" value="1"/>
</dbReference>
<dbReference type="Gene3D" id="3.90.20.20">
    <property type="match status" value="1"/>
</dbReference>
<comment type="subcellular location">
    <subcellularLocation>
        <location evidence="1 10">Cytoplasm</location>
    </subcellularLocation>
</comment>
<evidence type="ECO:0000256" key="14">
    <source>
        <dbReference type="SAM" id="MobiDB-lite"/>
    </source>
</evidence>
<evidence type="ECO:0000256" key="4">
    <source>
        <dbReference type="ARBA" id="ARBA00022490"/>
    </source>
</evidence>
<protein>
    <recommendedName>
        <fullName evidence="8 10">Protein GrpE</fullName>
    </recommendedName>
    <alternativeName>
        <fullName evidence="9 10">HSP-70 cofactor</fullName>
    </alternativeName>
</protein>
<dbReference type="HOGENOM" id="CLU_057217_5_2_10"/>
<gene>
    <name evidence="10" type="primary">grpE</name>
    <name evidence="15" type="ordered locus">Clim_1692</name>
</gene>
<evidence type="ECO:0000256" key="13">
    <source>
        <dbReference type="SAM" id="Coils"/>
    </source>
</evidence>